<feature type="domain" description="DNA-directed RNA polymerase RpoA/D/Rpb3-type" evidence="3">
    <location>
        <begin position="27"/>
        <end position="229"/>
    </location>
</feature>
<evidence type="ECO:0000313" key="4">
    <source>
        <dbReference type="Proteomes" id="UP000050741"/>
    </source>
</evidence>
<dbReference type="WBParaSite" id="GPLIN_000250300">
    <property type="protein sequence ID" value="GPLIN_000250300"/>
    <property type="gene ID" value="GPLIN_000250300"/>
</dbReference>
<dbReference type="Pfam" id="PF01193">
    <property type="entry name" value="RNA_pol_L"/>
    <property type="match status" value="1"/>
</dbReference>
<dbReference type="InterPro" id="IPR036603">
    <property type="entry name" value="RBP11-like"/>
</dbReference>
<dbReference type="Gene3D" id="3.30.1360.10">
    <property type="entry name" value="RNA polymerase, RBP11-like subunit"/>
    <property type="match status" value="1"/>
</dbReference>
<dbReference type="SUPFAM" id="SSF56553">
    <property type="entry name" value="Insert subdomain of RNA polymerase alpha subunit"/>
    <property type="match status" value="1"/>
</dbReference>
<dbReference type="Proteomes" id="UP000050741">
    <property type="component" value="Unassembled WGS sequence"/>
</dbReference>
<dbReference type="Pfam" id="PF01000">
    <property type="entry name" value="RNA_pol_A_bac"/>
    <property type="match status" value="1"/>
</dbReference>
<keyword evidence="2" id="KW-0804">Transcription</keyword>
<dbReference type="GO" id="GO:0006366">
    <property type="term" value="P:transcription by RNA polymerase II"/>
    <property type="evidence" value="ECO:0007669"/>
    <property type="project" value="TreeGrafter"/>
</dbReference>
<dbReference type="SMART" id="SM00662">
    <property type="entry name" value="RPOLD"/>
    <property type="match status" value="1"/>
</dbReference>
<dbReference type="InterPro" id="IPR011263">
    <property type="entry name" value="DNA-dir_RNA_pol_RpoA/D/Rpb3"/>
</dbReference>
<dbReference type="GO" id="GO:0046983">
    <property type="term" value="F:protein dimerization activity"/>
    <property type="evidence" value="ECO:0007669"/>
    <property type="project" value="InterPro"/>
</dbReference>
<reference evidence="4" key="1">
    <citation type="submission" date="2014-05" db="EMBL/GenBank/DDBJ databases">
        <title>The genome and life-stage specific transcriptomes of Globodera pallida elucidate key aspects of plant parasitism by a cyst nematode.</title>
        <authorList>
            <person name="Cotton J.A."/>
            <person name="Lilley C.J."/>
            <person name="Jones L.M."/>
            <person name="Kikuchi T."/>
            <person name="Reid A.J."/>
            <person name="Thorpe P."/>
            <person name="Tsai I.J."/>
            <person name="Beasley H."/>
            <person name="Blok V."/>
            <person name="Cock P.J.A."/>
            <person name="Van den Akker S.E."/>
            <person name="Holroyd N."/>
            <person name="Hunt M."/>
            <person name="Mantelin S."/>
            <person name="Naghra H."/>
            <person name="Pain A."/>
            <person name="Palomares-Rius J.E."/>
            <person name="Zarowiecki M."/>
            <person name="Berriman M."/>
            <person name="Jones J.T."/>
            <person name="Urwin P.E."/>
        </authorList>
    </citation>
    <scope>NUCLEOTIDE SEQUENCE [LARGE SCALE GENOMIC DNA]</scope>
    <source>
        <strain evidence="4">Lindley</strain>
    </source>
</reference>
<organism evidence="4 5">
    <name type="scientific">Globodera pallida</name>
    <name type="common">Potato cyst nematode worm</name>
    <name type="synonym">Heterodera pallida</name>
    <dbReference type="NCBI Taxonomy" id="36090"/>
    <lineage>
        <taxon>Eukaryota</taxon>
        <taxon>Metazoa</taxon>
        <taxon>Ecdysozoa</taxon>
        <taxon>Nematoda</taxon>
        <taxon>Chromadorea</taxon>
        <taxon>Rhabditida</taxon>
        <taxon>Tylenchina</taxon>
        <taxon>Tylenchomorpha</taxon>
        <taxon>Tylenchoidea</taxon>
        <taxon>Heteroderidae</taxon>
        <taxon>Heteroderinae</taxon>
        <taxon>Globodera</taxon>
    </lineage>
</organism>
<dbReference type="PANTHER" id="PTHR11800:SF2">
    <property type="entry name" value="DNA-DIRECTED RNA POLYMERASE II SUBUNIT RPB3"/>
    <property type="match status" value="1"/>
</dbReference>
<dbReference type="GO" id="GO:0005665">
    <property type="term" value="C:RNA polymerase II, core complex"/>
    <property type="evidence" value="ECO:0007669"/>
    <property type="project" value="TreeGrafter"/>
</dbReference>
<reference evidence="5" key="2">
    <citation type="submission" date="2016-06" db="UniProtKB">
        <authorList>
            <consortium name="WormBaseParasite"/>
        </authorList>
    </citation>
    <scope>IDENTIFICATION</scope>
</reference>
<sequence length="244" mass="27028">MTAETSSCRRTLAWYEPTDLMWFGSSTLRLSMAPRPAASTAAATSAGLTDCTCTEFCNNCSVEFGLNVRCDEEATKAVTSDDLESGNVVPACGMHVANRDGTEVDSGTGEILLVKLRKGQEIRMRCFGKKGIGKEHSKWNPCSAVAFEYDPDNAFRHTVVAKPEEWPRSTFSDPADYEGDKMREAPYKSEGKPRKFWLGVESTGALRAENIVSSGIQMLKKKLIDMQEQLIIERSAMDQQPPFY</sequence>
<dbReference type="InterPro" id="IPR050518">
    <property type="entry name" value="Rpo3/RPB3_RNA_Pol_subunit"/>
</dbReference>
<protein>
    <submittedName>
        <fullName evidence="5">RPOLD domain-containing protein</fullName>
    </submittedName>
</protein>
<dbReference type="AlphaFoldDB" id="A0A183BPG7"/>
<dbReference type="InterPro" id="IPR011262">
    <property type="entry name" value="DNA-dir_RNA_pol_insert"/>
</dbReference>
<evidence type="ECO:0000259" key="3">
    <source>
        <dbReference type="SMART" id="SM00662"/>
    </source>
</evidence>
<proteinExistence type="predicted"/>
<dbReference type="InterPro" id="IPR036643">
    <property type="entry name" value="RNApol_insert_sf"/>
</dbReference>
<dbReference type="PANTHER" id="PTHR11800">
    <property type="entry name" value="DNA-DIRECTED RNA POLYMERASE"/>
    <property type="match status" value="1"/>
</dbReference>
<evidence type="ECO:0000313" key="5">
    <source>
        <dbReference type="WBParaSite" id="GPLIN_000250300"/>
    </source>
</evidence>
<keyword evidence="4" id="KW-1185">Reference proteome</keyword>
<dbReference type="GO" id="GO:0003899">
    <property type="term" value="F:DNA-directed RNA polymerase activity"/>
    <property type="evidence" value="ECO:0007669"/>
    <property type="project" value="InterPro"/>
</dbReference>
<dbReference type="SUPFAM" id="SSF55257">
    <property type="entry name" value="RBP11-like subunits of RNA polymerase"/>
    <property type="match status" value="1"/>
</dbReference>
<evidence type="ECO:0000256" key="2">
    <source>
        <dbReference type="ARBA" id="ARBA00023163"/>
    </source>
</evidence>
<evidence type="ECO:0000256" key="1">
    <source>
        <dbReference type="ARBA" id="ARBA00022478"/>
    </source>
</evidence>
<accession>A0A183BPG7</accession>
<name>A0A183BPG7_GLOPA</name>
<keyword evidence="1" id="KW-0240">DNA-directed RNA polymerase</keyword>